<proteinExistence type="predicted"/>
<comment type="caution">
    <text evidence="1">The sequence shown here is derived from an EMBL/GenBank/DDBJ whole genome shotgun (WGS) entry which is preliminary data.</text>
</comment>
<reference evidence="1" key="1">
    <citation type="submission" date="2019-08" db="EMBL/GenBank/DDBJ databases">
        <authorList>
            <person name="Kucharzyk K."/>
            <person name="Murdoch R.W."/>
            <person name="Higgins S."/>
            <person name="Loffler F."/>
        </authorList>
    </citation>
    <scope>NUCLEOTIDE SEQUENCE</scope>
</reference>
<dbReference type="SUPFAM" id="SSF53448">
    <property type="entry name" value="Nucleotide-diphospho-sugar transferases"/>
    <property type="match status" value="1"/>
</dbReference>
<evidence type="ECO:0000313" key="1">
    <source>
        <dbReference type="EMBL" id="MPN36549.1"/>
    </source>
</evidence>
<dbReference type="AlphaFoldDB" id="A0A645HEJ3"/>
<sequence length="201" mass="24167">MENCIADNLEYARRFPEASFITSDLREIDENSVLIRDNVINDGLIFFANLPSAKKQLKNYSRWPVFLNTPAFFCKREIWKISGYCDEELKIYDDTTAVFRILSKGVKLYYMNKPTVEYRIYPNSISRSEKVNDIREKEAYRIFKKYRNQNLTIFNPLDLSIYYESWLVFKYKGFMGRKGISYLRKLSLYYWYMQFNGVKSY</sequence>
<protein>
    <recommendedName>
        <fullName evidence="2">Glycosyltransferase 2-like domain-containing protein</fullName>
    </recommendedName>
</protein>
<dbReference type="InterPro" id="IPR029044">
    <property type="entry name" value="Nucleotide-diphossugar_trans"/>
</dbReference>
<accession>A0A645HEJ3</accession>
<gene>
    <name evidence="1" type="ORF">SDC9_184058</name>
</gene>
<dbReference type="Gene3D" id="3.90.550.10">
    <property type="entry name" value="Spore Coat Polysaccharide Biosynthesis Protein SpsA, Chain A"/>
    <property type="match status" value="1"/>
</dbReference>
<evidence type="ECO:0008006" key="2">
    <source>
        <dbReference type="Google" id="ProtNLM"/>
    </source>
</evidence>
<organism evidence="1">
    <name type="scientific">bioreactor metagenome</name>
    <dbReference type="NCBI Taxonomy" id="1076179"/>
    <lineage>
        <taxon>unclassified sequences</taxon>
        <taxon>metagenomes</taxon>
        <taxon>ecological metagenomes</taxon>
    </lineage>
</organism>
<dbReference type="EMBL" id="VSSQ01090735">
    <property type="protein sequence ID" value="MPN36549.1"/>
    <property type="molecule type" value="Genomic_DNA"/>
</dbReference>
<name>A0A645HEJ3_9ZZZZ</name>